<evidence type="ECO:0000256" key="1">
    <source>
        <dbReference type="SAM" id="MobiDB-lite"/>
    </source>
</evidence>
<feature type="region of interest" description="Disordered" evidence="1">
    <location>
        <begin position="52"/>
        <end position="74"/>
    </location>
</feature>
<sequence length="188" mass="20667">MPVSEQALPGRFPNLMANVAKYRWRSHSAAFVMGPNGETTGGLRELALPEIAPRGPLKPRQHRNTPYSQAQSDIHDTTRSILDRTEIVGVLRICATRRHIIENPLSFRKVAFALAEDAQVAREAKNTSRVLSVDRRGLGMVLVKHSTAELTTKRSLQLVMALEAGAYIGIVLMGLERRSGASSPYVAI</sequence>
<keyword evidence="3" id="KW-1185">Reference proteome</keyword>
<proteinExistence type="predicted"/>
<accession>A0A292Q170</accession>
<dbReference type="AlphaFoldDB" id="A0A292Q170"/>
<organism evidence="2 3">
    <name type="scientific">Tuber aestivum</name>
    <name type="common">summer truffle</name>
    <dbReference type="NCBI Taxonomy" id="59557"/>
    <lineage>
        <taxon>Eukaryota</taxon>
        <taxon>Fungi</taxon>
        <taxon>Dikarya</taxon>
        <taxon>Ascomycota</taxon>
        <taxon>Pezizomycotina</taxon>
        <taxon>Pezizomycetes</taxon>
        <taxon>Pezizales</taxon>
        <taxon>Tuberaceae</taxon>
        <taxon>Tuber</taxon>
    </lineage>
</organism>
<name>A0A292Q170_9PEZI</name>
<reference evidence="2" key="1">
    <citation type="submission" date="2015-10" db="EMBL/GenBank/DDBJ databases">
        <authorList>
            <person name="Regsiter A."/>
            <person name="william w."/>
        </authorList>
    </citation>
    <scope>NUCLEOTIDE SEQUENCE</scope>
    <source>
        <strain evidence="2">Montdore</strain>
    </source>
</reference>
<dbReference type="Proteomes" id="UP001412239">
    <property type="component" value="Unassembled WGS sequence"/>
</dbReference>
<gene>
    <name evidence="2" type="ORF">GSTUAT00002291001</name>
</gene>
<evidence type="ECO:0000313" key="3">
    <source>
        <dbReference type="Proteomes" id="UP001412239"/>
    </source>
</evidence>
<dbReference type="EMBL" id="LN890970">
    <property type="protein sequence ID" value="CUS13582.1"/>
    <property type="molecule type" value="Genomic_DNA"/>
</dbReference>
<evidence type="ECO:0000313" key="2">
    <source>
        <dbReference type="EMBL" id="CUS13582.1"/>
    </source>
</evidence>
<protein>
    <submittedName>
        <fullName evidence="2">Uncharacterized protein</fullName>
    </submittedName>
</protein>